<dbReference type="EMBL" id="MCGN01000001">
    <property type="protein sequence ID" value="ORZ03116.1"/>
    <property type="molecule type" value="Genomic_DNA"/>
</dbReference>
<dbReference type="AlphaFoldDB" id="A0A1X2HU71"/>
<accession>A0A1X2HU71</accession>
<evidence type="ECO:0000256" key="1">
    <source>
        <dbReference type="SAM" id="SignalP"/>
    </source>
</evidence>
<feature type="chain" id="PRO_5012145932" evidence="1">
    <location>
        <begin position="16"/>
        <end position="86"/>
    </location>
</feature>
<proteinExistence type="predicted"/>
<name>A0A1X2HU71_SYNRA</name>
<sequence>MQLSYFLGLFAVVFAATAYADTGADGENTNIGDTSGLLNNVLADGLLNDNSQKQDNSVIDKDYRREDYHHGYRHHRHHHDDDDRWD</sequence>
<keyword evidence="3" id="KW-1185">Reference proteome</keyword>
<organism evidence="2 3">
    <name type="scientific">Syncephalastrum racemosum</name>
    <name type="common">Filamentous fungus</name>
    <dbReference type="NCBI Taxonomy" id="13706"/>
    <lineage>
        <taxon>Eukaryota</taxon>
        <taxon>Fungi</taxon>
        <taxon>Fungi incertae sedis</taxon>
        <taxon>Mucoromycota</taxon>
        <taxon>Mucoromycotina</taxon>
        <taxon>Mucoromycetes</taxon>
        <taxon>Mucorales</taxon>
        <taxon>Syncephalastraceae</taxon>
        <taxon>Syncephalastrum</taxon>
    </lineage>
</organism>
<dbReference type="Proteomes" id="UP000242180">
    <property type="component" value="Unassembled WGS sequence"/>
</dbReference>
<evidence type="ECO:0000313" key="3">
    <source>
        <dbReference type="Proteomes" id="UP000242180"/>
    </source>
</evidence>
<protein>
    <submittedName>
        <fullName evidence="2">Uncharacterized protein</fullName>
    </submittedName>
</protein>
<feature type="signal peptide" evidence="1">
    <location>
        <begin position="1"/>
        <end position="15"/>
    </location>
</feature>
<reference evidence="2 3" key="1">
    <citation type="submission" date="2016-07" db="EMBL/GenBank/DDBJ databases">
        <title>Pervasive Adenine N6-methylation of Active Genes in Fungi.</title>
        <authorList>
            <consortium name="DOE Joint Genome Institute"/>
            <person name="Mondo S.J."/>
            <person name="Dannebaum R.O."/>
            <person name="Kuo R.C."/>
            <person name="Labutti K."/>
            <person name="Haridas S."/>
            <person name="Kuo A."/>
            <person name="Salamov A."/>
            <person name="Ahrendt S.R."/>
            <person name="Lipzen A."/>
            <person name="Sullivan W."/>
            <person name="Andreopoulos W.B."/>
            <person name="Clum A."/>
            <person name="Lindquist E."/>
            <person name="Daum C."/>
            <person name="Ramamoorthy G.K."/>
            <person name="Gryganskyi A."/>
            <person name="Culley D."/>
            <person name="Magnuson J.K."/>
            <person name="James T.Y."/>
            <person name="O'Malley M.A."/>
            <person name="Stajich J.E."/>
            <person name="Spatafora J.W."/>
            <person name="Visel A."/>
            <person name="Grigoriev I.V."/>
        </authorList>
    </citation>
    <scope>NUCLEOTIDE SEQUENCE [LARGE SCALE GENOMIC DNA]</scope>
    <source>
        <strain evidence="2 3">NRRL 2496</strain>
    </source>
</reference>
<comment type="caution">
    <text evidence="2">The sequence shown here is derived from an EMBL/GenBank/DDBJ whole genome shotgun (WGS) entry which is preliminary data.</text>
</comment>
<dbReference type="InParanoid" id="A0A1X2HU71"/>
<evidence type="ECO:0000313" key="2">
    <source>
        <dbReference type="EMBL" id="ORZ03116.1"/>
    </source>
</evidence>
<keyword evidence="1" id="KW-0732">Signal</keyword>
<gene>
    <name evidence="2" type="ORF">BCR43DRAFT_482770</name>
</gene>